<sequence length="301" mass="34427">MKSYLRKWSMPLAFLTFVLLIVHACRKDESASQTTPPGKQKVSLFLSDDPGYFDKVLLDIRKVEVLVDTCSHDGDNDDWDDKDRCWWDEDRRDDHDRRDKDTCNVWDSLAIRPGVYDLLTLRNGTDTLLANGLVTKGSLKQIRITIGDQNSLVKDSISYPLKALKGQSKIIVRVRHNEWDELSPDNLRLWLDFDIQRSIIQVRHGQFILRPYITVFTILKMGSLSGRVTPMEAFPVISVFNNTDTLYALPWRGGEFKVRGIKTGSYSVFVNASNGYQDTTLTDVKIDRGKDTQLGTITLHK</sequence>
<organism evidence="2 3">
    <name type="scientific">Chitinophaga defluvii</name>
    <dbReference type="NCBI Taxonomy" id="3163343"/>
    <lineage>
        <taxon>Bacteria</taxon>
        <taxon>Pseudomonadati</taxon>
        <taxon>Bacteroidota</taxon>
        <taxon>Chitinophagia</taxon>
        <taxon>Chitinophagales</taxon>
        <taxon>Chitinophagaceae</taxon>
        <taxon>Chitinophaga</taxon>
    </lineage>
</organism>
<evidence type="ECO:0000313" key="3">
    <source>
        <dbReference type="Proteomes" id="UP001549749"/>
    </source>
</evidence>
<gene>
    <name evidence="2" type="ORF">ABR189_10990</name>
</gene>
<name>A0ABV2T4H6_9BACT</name>
<protein>
    <submittedName>
        <fullName evidence="2">DUF4382 domain-containing protein</fullName>
    </submittedName>
</protein>
<reference evidence="2 3" key="1">
    <citation type="submission" date="2024-06" db="EMBL/GenBank/DDBJ databases">
        <title>Chitinophaga defluvii sp. nov., isolated from municipal sewage.</title>
        <authorList>
            <person name="Zhang L."/>
        </authorList>
    </citation>
    <scope>NUCLEOTIDE SEQUENCE [LARGE SCALE GENOMIC DNA]</scope>
    <source>
        <strain evidence="2 3">H8</strain>
    </source>
</reference>
<keyword evidence="3" id="KW-1185">Reference proteome</keyword>
<comment type="caution">
    <text evidence="2">The sequence shown here is derived from an EMBL/GenBank/DDBJ whole genome shotgun (WGS) entry which is preliminary data.</text>
</comment>
<dbReference type="Proteomes" id="UP001549749">
    <property type="component" value="Unassembled WGS sequence"/>
</dbReference>
<dbReference type="RefSeq" id="WP_354660534.1">
    <property type="nucleotide sequence ID" value="NZ_JBEXAC010000001.1"/>
</dbReference>
<accession>A0ABV2T4H6</accession>
<evidence type="ECO:0000313" key="2">
    <source>
        <dbReference type="EMBL" id="MET6997899.1"/>
    </source>
</evidence>
<dbReference type="InterPro" id="IPR025491">
    <property type="entry name" value="DUF4382"/>
</dbReference>
<dbReference type="EMBL" id="JBEXAC010000001">
    <property type="protein sequence ID" value="MET6997899.1"/>
    <property type="molecule type" value="Genomic_DNA"/>
</dbReference>
<evidence type="ECO:0000259" key="1">
    <source>
        <dbReference type="Pfam" id="PF14321"/>
    </source>
</evidence>
<proteinExistence type="predicted"/>
<feature type="domain" description="DUF4382" evidence="1">
    <location>
        <begin position="41"/>
        <end position="211"/>
    </location>
</feature>
<dbReference type="Pfam" id="PF14321">
    <property type="entry name" value="DUF4382"/>
    <property type="match status" value="1"/>
</dbReference>